<dbReference type="InterPro" id="IPR050447">
    <property type="entry name" value="Erg6_SMT_methyltransf"/>
</dbReference>
<evidence type="ECO:0000256" key="1">
    <source>
        <dbReference type="ARBA" id="ARBA00022679"/>
    </source>
</evidence>
<sequence length="267" mass="29880">MAAKEPGLDTEEAPWQKMVKVFGSRTATEHAAHLLPYLKPHFRILDVGCGVGSITLDLANLVPDGEVLGIDTNQSTTDMAKQMAQDRGVSNVKFSVGDAHDLSAFSDESFDVVHAHQVMLHLPDPVKALTEMRRVLKTGGVLSLRDNIDLYHYPHDLWIQQNQGMWNTNDRKTGAEPQGGLYIHDWTNRAGFPWGHIQESPTTWTVTTLEQRRFFASGAKTGFRALGLKAGYGIEQDFDEIERRWVAWAEKDAGRMMFVDATVIAFK</sequence>
<keyword evidence="1" id="KW-0808">Transferase</keyword>
<protein>
    <recommendedName>
        <fullName evidence="3">Methyltransferase domain-containing protein</fullName>
    </recommendedName>
</protein>
<dbReference type="InterPro" id="IPR029063">
    <property type="entry name" value="SAM-dependent_MTases_sf"/>
</dbReference>
<dbReference type="Pfam" id="PF13847">
    <property type="entry name" value="Methyltransf_31"/>
    <property type="match status" value="1"/>
</dbReference>
<dbReference type="InterPro" id="IPR025714">
    <property type="entry name" value="Methyltranfer_dom"/>
</dbReference>
<dbReference type="PANTHER" id="PTHR44068:SF1">
    <property type="entry name" value="HYPOTHETICAL LOC100005854"/>
    <property type="match status" value="1"/>
</dbReference>
<reference evidence="4" key="1">
    <citation type="submission" date="2023-04" db="EMBL/GenBank/DDBJ databases">
        <title>Black Yeasts Isolated from many extreme environments.</title>
        <authorList>
            <person name="Coleine C."/>
            <person name="Stajich J.E."/>
            <person name="Selbmann L."/>
        </authorList>
    </citation>
    <scope>NUCLEOTIDE SEQUENCE</scope>
    <source>
        <strain evidence="4">CCFEE 5312</strain>
    </source>
</reference>
<dbReference type="Proteomes" id="UP001271007">
    <property type="component" value="Unassembled WGS sequence"/>
</dbReference>
<keyword evidence="5" id="KW-1185">Reference proteome</keyword>
<dbReference type="GO" id="GO:0003838">
    <property type="term" value="F:sterol 24-C-methyltransferase activity"/>
    <property type="evidence" value="ECO:0007669"/>
    <property type="project" value="TreeGrafter"/>
</dbReference>
<organism evidence="4 5">
    <name type="scientific">Extremus antarcticus</name>
    <dbReference type="NCBI Taxonomy" id="702011"/>
    <lineage>
        <taxon>Eukaryota</taxon>
        <taxon>Fungi</taxon>
        <taxon>Dikarya</taxon>
        <taxon>Ascomycota</taxon>
        <taxon>Pezizomycotina</taxon>
        <taxon>Dothideomycetes</taxon>
        <taxon>Dothideomycetidae</taxon>
        <taxon>Mycosphaerellales</taxon>
        <taxon>Extremaceae</taxon>
        <taxon>Extremus</taxon>
    </lineage>
</organism>
<dbReference type="EMBL" id="JAWDJX010000059">
    <property type="protein sequence ID" value="KAK3047606.1"/>
    <property type="molecule type" value="Genomic_DNA"/>
</dbReference>
<name>A0AAJ0GAQ8_9PEZI</name>
<evidence type="ECO:0000259" key="3">
    <source>
        <dbReference type="Pfam" id="PF13847"/>
    </source>
</evidence>
<evidence type="ECO:0000313" key="4">
    <source>
        <dbReference type="EMBL" id="KAK3047606.1"/>
    </source>
</evidence>
<dbReference type="PANTHER" id="PTHR44068">
    <property type="entry name" value="ZGC:194242"/>
    <property type="match status" value="1"/>
</dbReference>
<feature type="domain" description="Methyltransferase" evidence="3">
    <location>
        <begin position="39"/>
        <end position="154"/>
    </location>
</feature>
<dbReference type="SUPFAM" id="SSF53335">
    <property type="entry name" value="S-adenosyl-L-methionine-dependent methyltransferases"/>
    <property type="match status" value="1"/>
</dbReference>
<comment type="similarity">
    <text evidence="2">Belongs to the class I-like SAM-binding methyltransferase superfamily. Erg6/SMT family.</text>
</comment>
<dbReference type="CDD" id="cd02440">
    <property type="entry name" value="AdoMet_MTases"/>
    <property type="match status" value="1"/>
</dbReference>
<evidence type="ECO:0000256" key="2">
    <source>
        <dbReference type="ARBA" id="ARBA00038188"/>
    </source>
</evidence>
<dbReference type="GO" id="GO:0005783">
    <property type="term" value="C:endoplasmic reticulum"/>
    <property type="evidence" value="ECO:0007669"/>
    <property type="project" value="TreeGrafter"/>
</dbReference>
<gene>
    <name evidence="4" type="ORF">LTR09_010990</name>
</gene>
<accession>A0AAJ0GAQ8</accession>
<dbReference type="GO" id="GO:0016126">
    <property type="term" value="P:sterol biosynthetic process"/>
    <property type="evidence" value="ECO:0007669"/>
    <property type="project" value="TreeGrafter"/>
</dbReference>
<proteinExistence type="inferred from homology"/>
<dbReference type="Gene3D" id="3.40.50.150">
    <property type="entry name" value="Vaccinia Virus protein VP39"/>
    <property type="match status" value="1"/>
</dbReference>
<evidence type="ECO:0000313" key="5">
    <source>
        <dbReference type="Proteomes" id="UP001271007"/>
    </source>
</evidence>
<comment type="caution">
    <text evidence="4">The sequence shown here is derived from an EMBL/GenBank/DDBJ whole genome shotgun (WGS) entry which is preliminary data.</text>
</comment>
<dbReference type="AlphaFoldDB" id="A0AAJ0GAQ8"/>